<dbReference type="Proteomes" id="UP000694388">
    <property type="component" value="Unplaced"/>
</dbReference>
<dbReference type="AlphaFoldDB" id="A0A8C4R3W5"/>
<evidence type="ECO:0000313" key="4">
    <source>
        <dbReference type="Ensembl" id="ENSEBUP00000024700.1"/>
    </source>
</evidence>
<dbReference type="InterPro" id="IPR050780">
    <property type="entry name" value="Mucin_vWF_Thrombospondin_sf"/>
</dbReference>
<evidence type="ECO:0000256" key="1">
    <source>
        <dbReference type="ARBA" id="ARBA00023157"/>
    </source>
</evidence>
<proteinExistence type="predicted"/>
<dbReference type="GO" id="GO:0005615">
    <property type="term" value="C:extracellular space"/>
    <property type="evidence" value="ECO:0007669"/>
    <property type="project" value="TreeGrafter"/>
</dbReference>
<dbReference type="Ensembl" id="ENSEBUT00000025276.1">
    <property type="protein sequence ID" value="ENSEBUP00000024700.1"/>
    <property type="gene ID" value="ENSEBUG00000015244.1"/>
</dbReference>
<dbReference type="Gene3D" id="2.10.25.10">
    <property type="entry name" value="Laminin"/>
    <property type="match status" value="1"/>
</dbReference>
<reference evidence="4" key="1">
    <citation type="submission" date="2025-08" db="UniProtKB">
        <authorList>
            <consortium name="Ensembl"/>
        </authorList>
    </citation>
    <scope>IDENTIFICATION</scope>
</reference>
<dbReference type="InterPro" id="IPR002919">
    <property type="entry name" value="TIL_dom"/>
</dbReference>
<dbReference type="Pfam" id="PF00094">
    <property type="entry name" value="VWD"/>
    <property type="match status" value="1"/>
</dbReference>
<dbReference type="PANTHER" id="PTHR11339">
    <property type="entry name" value="EXTRACELLULAR MATRIX GLYCOPROTEIN RELATED"/>
    <property type="match status" value="1"/>
</dbReference>
<organism evidence="4 5">
    <name type="scientific">Eptatretus burgeri</name>
    <name type="common">Inshore hagfish</name>
    <dbReference type="NCBI Taxonomy" id="7764"/>
    <lineage>
        <taxon>Eukaryota</taxon>
        <taxon>Metazoa</taxon>
        <taxon>Chordata</taxon>
        <taxon>Craniata</taxon>
        <taxon>Vertebrata</taxon>
        <taxon>Cyclostomata</taxon>
        <taxon>Myxini</taxon>
        <taxon>Myxiniformes</taxon>
        <taxon>Myxinidae</taxon>
        <taxon>Eptatretinae</taxon>
        <taxon>Eptatretus</taxon>
    </lineage>
</organism>
<accession>A0A8C4R3W5</accession>
<feature type="domain" description="VWFD" evidence="3">
    <location>
        <begin position="1"/>
        <end position="38"/>
    </location>
</feature>
<dbReference type="GO" id="GO:0031012">
    <property type="term" value="C:extracellular matrix"/>
    <property type="evidence" value="ECO:0007669"/>
    <property type="project" value="TreeGrafter"/>
</dbReference>
<name>A0A8C4R3W5_EPTBU</name>
<dbReference type="SUPFAM" id="SSF57567">
    <property type="entry name" value="Serine protease inhibitors"/>
    <property type="match status" value="1"/>
</dbReference>
<dbReference type="PROSITE" id="PS51233">
    <property type="entry name" value="VWFD"/>
    <property type="match status" value="2"/>
</dbReference>
<sequence length="340" mass="38110">MCGLCGNYNNVPDDEFASFKTDLDYVAHHTVNDANKCEDMLADEETKCNITKGDFLVDLLNKTCPLKDVRKTLEPRLLEDACNLKDDLQVYKECLQNSSCALCDTIAEANRSCAHQGYFVNSLPPQYCSVSCPEGQQYSSSDASCQETCSNPKSSNICVEPPVSGCVCPEGTVYDDIQKRGCVKKSQCSCRHKGEVYNVNQTIELHCQSCVCTKGTWKCDQRSCPKNCKLEGGSHVTTFDDYEYSFTGNCLYWFVKSDAGFQKLDVIVDIRICGKRESCIYGVTLLTDNFEVVRFEFALMPFLYLVGSLCPLVRLNRWNTISHCATICWLFLLVCIHACS</sequence>
<evidence type="ECO:0000259" key="3">
    <source>
        <dbReference type="PROSITE" id="PS51233"/>
    </source>
</evidence>
<dbReference type="Pfam" id="PF01826">
    <property type="entry name" value="TIL"/>
    <property type="match status" value="1"/>
</dbReference>
<evidence type="ECO:0000313" key="5">
    <source>
        <dbReference type="Proteomes" id="UP000694388"/>
    </source>
</evidence>
<dbReference type="CDD" id="cd19941">
    <property type="entry name" value="TIL"/>
    <property type="match status" value="1"/>
</dbReference>
<dbReference type="InterPro" id="IPR001846">
    <property type="entry name" value="VWF_type-D"/>
</dbReference>
<dbReference type="GeneTree" id="ENSGT00940000156289"/>
<keyword evidence="2" id="KW-0325">Glycoprotein</keyword>
<keyword evidence="5" id="KW-1185">Reference proteome</keyword>
<keyword evidence="1" id="KW-1015">Disulfide bond</keyword>
<feature type="domain" description="VWFD" evidence="3">
    <location>
        <begin position="226"/>
        <end position="340"/>
    </location>
</feature>
<evidence type="ECO:0000256" key="2">
    <source>
        <dbReference type="ARBA" id="ARBA00023180"/>
    </source>
</evidence>
<reference evidence="4" key="2">
    <citation type="submission" date="2025-09" db="UniProtKB">
        <authorList>
            <consortium name="Ensembl"/>
        </authorList>
    </citation>
    <scope>IDENTIFICATION</scope>
</reference>
<dbReference type="PANTHER" id="PTHR11339:SF386">
    <property type="entry name" value="HEMOLECTIN, ISOFORM A"/>
    <property type="match status" value="1"/>
</dbReference>
<protein>
    <recommendedName>
        <fullName evidence="3">VWFD domain-containing protein</fullName>
    </recommendedName>
</protein>
<dbReference type="InterPro" id="IPR036084">
    <property type="entry name" value="Ser_inhib-like_sf"/>
</dbReference>